<dbReference type="EMBL" id="BAABHF010000024">
    <property type="protein sequence ID" value="GAA4498205.1"/>
    <property type="molecule type" value="Genomic_DNA"/>
</dbReference>
<dbReference type="Pfam" id="PF01590">
    <property type="entry name" value="GAF"/>
    <property type="match status" value="1"/>
</dbReference>
<evidence type="ECO:0000256" key="1">
    <source>
        <dbReference type="SAM" id="MobiDB-lite"/>
    </source>
</evidence>
<evidence type="ECO:0000259" key="2">
    <source>
        <dbReference type="Pfam" id="PF01590"/>
    </source>
</evidence>
<feature type="region of interest" description="Disordered" evidence="1">
    <location>
        <begin position="1"/>
        <end position="31"/>
    </location>
</feature>
<evidence type="ECO:0000313" key="4">
    <source>
        <dbReference type="Proteomes" id="UP001500503"/>
    </source>
</evidence>
<proteinExistence type="predicted"/>
<dbReference type="InterPro" id="IPR029016">
    <property type="entry name" value="GAF-like_dom_sf"/>
</dbReference>
<keyword evidence="4" id="KW-1185">Reference proteome</keyword>
<comment type="caution">
    <text evidence="3">The sequence shown here is derived from an EMBL/GenBank/DDBJ whole genome shotgun (WGS) entry which is preliminary data.</text>
</comment>
<feature type="compositionally biased region" description="Basic and acidic residues" evidence="1">
    <location>
        <begin position="9"/>
        <end position="23"/>
    </location>
</feature>
<reference evidence="4" key="1">
    <citation type="journal article" date="2019" name="Int. J. Syst. Evol. Microbiol.">
        <title>The Global Catalogue of Microorganisms (GCM) 10K type strain sequencing project: providing services to taxonomists for standard genome sequencing and annotation.</title>
        <authorList>
            <consortium name="The Broad Institute Genomics Platform"/>
            <consortium name="The Broad Institute Genome Sequencing Center for Infectious Disease"/>
            <person name="Wu L."/>
            <person name="Ma J."/>
        </authorList>
    </citation>
    <scope>NUCLEOTIDE SEQUENCE [LARGE SCALE GENOMIC DNA]</scope>
    <source>
        <strain evidence="4">JCM 17933</strain>
    </source>
</reference>
<feature type="domain" description="GAF" evidence="2">
    <location>
        <begin position="79"/>
        <end position="204"/>
    </location>
</feature>
<evidence type="ECO:0000313" key="3">
    <source>
        <dbReference type="EMBL" id="GAA4498205.1"/>
    </source>
</evidence>
<dbReference type="Gene3D" id="3.30.450.40">
    <property type="match status" value="1"/>
</dbReference>
<organism evidence="3 4">
    <name type="scientific">Actinoallomurus oryzae</name>
    <dbReference type="NCBI Taxonomy" id="502180"/>
    <lineage>
        <taxon>Bacteria</taxon>
        <taxon>Bacillati</taxon>
        <taxon>Actinomycetota</taxon>
        <taxon>Actinomycetes</taxon>
        <taxon>Streptosporangiales</taxon>
        <taxon>Thermomonosporaceae</taxon>
        <taxon>Actinoallomurus</taxon>
    </lineage>
</organism>
<sequence>METPLTRSSDARDPIADRGRHAPGDAPSPMVTDSWRRSLAAGVDPGLASAPLVFDADMIAGVRRSHPLDRHLTMLREALRGMADASAHLMVVTDADGHVLWSEGPRTVRRRADRIGLAEGFRWAEDSVGTNGIGTALSVGGPVCIQATEHLVRVLHTWSCAAAPITDPDTGQVIGCVDISGTKSALHPAVVALAQAAARLTEAQLTVEMHRRDERLRARHLHRLRGDTRVLVTTTGRVLAADPDRWRDRRIVIPEAGRVTLPDGRSAIAEDLGSAFLLRTVESGRPSLKLRLLGDQQPCAVLDGRRIPLSLRHAELLALMALHPRGLTCEQSSFHLYGDEGNPVTVRAEIHRLRGQLGDVVRAKPYRLDCDVEADFLNVRRLLGSGNVAGAVRLYAGPLLPRSESKAIKIERDDLGNQLRRQLLHRGDVDDLWAYAQTGDDDLEILGRLAAALPPEDPRRVAAQLREHRVLSDG</sequence>
<dbReference type="InterPro" id="IPR003018">
    <property type="entry name" value="GAF"/>
</dbReference>
<dbReference type="Proteomes" id="UP001500503">
    <property type="component" value="Unassembled WGS sequence"/>
</dbReference>
<protein>
    <recommendedName>
        <fullName evidence="2">GAF domain-containing protein</fullName>
    </recommendedName>
</protein>
<name>A0ABP8Q9A8_9ACTN</name>
<accession>A0ABP8Q9A8</accession>
<gene>
    <name evidence="3" type="ORF">GCM10023191_043000</name>
</gene>